<dbReference type="AlphaFoldDB" id="A0AAW8DE34"/>
<sequence>MSTRELSSRRGRARKGYGGKHMSQAVEPAAEPSRDPFAALAQEDPLVAALSEIVKSLKPGDKLPTERELTKQLDVGRTALRDRLGVLEGLGILERRPGSGTYVQEFNPGSVSMALNLGISSAQIPLAALESVRIALERQAAIEAAISADPVLVAYMQRALDQMAVAQDEQSRDEADRQFHQALLRSASNPALTFFADAIAGVLTQDVKTRSSQVRAADTAVSSAEFFVNAHREIHAAILARDPDRAMAAVNHHFVRLETVPL</sequence>
<dbReference type="Pfam" id="PF07729">
    <property type="entry name" value="FCD"/>
    <property type="match status" value="1"/>
</dbReference>
<proteinExistence type="predicted"/>
<comment type="caution">
    <text evidence="6">The sequence shown here is derived from an EMBL/GenBank/DDBJ whole genome shotgun (WGS) entry which is preliminary data.</text>
</comment>
<evidence type="ECO:0000256" key="3">
    <source>
        <dbReference type="ARBA" id="ARBA00023163"/>
    </source>
</evidence>
<evidence type="ECO:0000313" key="9">
    <source>
        <dbReference type="Proteomes" id="UP001242995"/>
    </source>
</evidence>
<dbReference type="InterPro" id="IPR036388">
    <property type="entry name" value="WH-like_DNA-bd_sf"/>
</dbReference>
<name>A0AAW8DE34_9MICC</name>
<evidence type="ECO:0000256" key="1">
    <source>
        <dbReference type="ARBA" id="ARBA00023015"/>
    </source>
</evidence>
<feature type="region of interest" description="Disordered" evidence="4">
    <location>
        <begin position="1"/>
        <end position="35"/>
    </location>
</feature>
<feature type="compositionally biased region" description="Basic residues" evidence="4">
    <location>
        <begin position="9"/>
        <end position="18"/>
    </location>
</feature>
<dbReference type="CDD" id="cd07377">
    <property type="entry name" value="WHTH_GntR"/>
    <property type="match status" value="1"/>
</dbReference>
<dbReference type="PANTHER" id="PTHR43537:SF5">
    <property type="entry name" value="UXU OPERON TRANSCRIPTIONAL REGULATOR"/>
    <property type="match status" value="1"/>
</dbReference>
<dbReference type="GO" id="GO:0003700">
    <property type="term" value="F:DNA-binding transcription factor activity"/>
    <property type="evidence" value="ECO:0007669"/>
    <property type="project" value="InterPro"/>
</dbReference>
<keyword evidence="8" id="KW-1185">Reference proteome</keyword>
<gene>
    <name evidence="6" type="ORF">J2S90_003009</name>
    <name evidence="7" type="ORF">J2S93_003280</name>
</gene>
<dbReference type="PROSITE" id="PS50949">
    <property type="entry name" value="HTH_GNTR"/>
    <property type="match status" value="1"/>
</dbReference>
<dbReference type="InterPro" id="IPR036390">
    <property type="entry name" value="WH_DNA-bd_sf"/>
</dbReference>
<dbReference type="Proteomes" id="UP001242995">
    <property type="component" value="Unassembled WGS sequence"/>
</dbReference>
<dbReference type="PANTHER" id="PTHR43537">
    <property type="entry name" value="TRANSCRIPTIONAL REGULATOR, GNTR FAMILY"/>
    <property type="match status" value="1"/>
</dbReference>
<dbReference type="GO" id="GO:0003677">
    <property type="term" value="F:DNA binding"/>
    <property type="evidence" value="ECO:0007669"/>
    <property type="project" value="UniProtKB-KW"/>
</dbReference>
<dbReference type="InterPro" id="IPR008920">
    <property type="entry name" value="TF_FadR/GntR_C"/>
</dbReference>
<dbReference type="Gene3D" id="1.20.120.530">
    <property type="entry name" value="GntR ligand-binding domain-like"/>
    <property type="match status" value="1"/>
</dbReference>
<keyword evidence="1" id="KW-0805">Transcription regulation</keyword>
<dbReference type="SUPFAM" id="SSF46785">
    <property type="entry name" value="Winged helix' DNA-binding domain"/>
    <property type="match status" value="1"/>
</dbReference>
<dbReference type="Gene3D" id="1.10.10.10">
    <property type="entry name" value="Winged helix-like DNA-binding domain superfamily/Winged helix DNA-binding domain"/>
    <property type="match status" value="1"/>
</dbReference>
<evidence type="ECO:0000256" key="4">
    <source>
        <dbReference type="SAM" id="MobiDB-lite"/>
    </source>
</evidence>
<keyword evidence="3" id="KW-0804">Transcription</keyword>
<dbReference type="Pfam" id="PF00392">
    <property type="entry name" value="GntR"/>
    <property type="match status" value="1"/>
</dbReference>
<organism evidence="6 9">
    <name type="scientific">Arthrobacter bambusae</name>
    <dbReference type="NCBI Taxonomy" id="1338426"/>
    <lineage>
        <taxon>Bacteria</taxon>
        <taxon>Bacillati</taxon>
        <taxon>Actinomycetota</taxon>
        <taxon>Actinomycetes</taxon>
        <taxon>Micrococcales</taxon>
        <taxon>Micrococcaceae</taxon>
        <taxon>Arthrobacter</taxon>
    </lineage>
</organism>
<dbReference type="EMBL" id="JAUSTF010000008">
    <property type="protein sequence ID" value="MDQ0181841.1"/>
    <property type="molecule type" value="Genomic_DNA"/>
</dbReference>
<evidence type="ECO:0000256" key="2">
    <source>
        <dbReference type="ARBA" id="ARBA00023125"/>
    </source>
</evidence>
<dbReference type="RefSeq" id="WP_306962357.1">
    <property type="nucleotide sequence ID" value="NZ_JAUSRG010000009.1"/>
</dbReference>
<dbReference type="EMBL" id="JAUSRG010000009">
    <property type="protein sequence ID" value="MDP9906038.1"/>
    <property type="molecule type" value="Genomic_DNA"/>
</dbReference>
<dbReference type="SUPFAM" id="SSF48008">
    <property type="entry name" value="GntR ligand-binding domain-like"/>
    <property type="match status" value="1"/>
</dbReference>
<dbReference type="InterPro" id="IPR011711">
    <property type="entry name" value="GntR_C"/>
</dbReference>
<evidence type="ECO:0000313" key="8">
    <source>
        <dbReference type="Proteomes" id="UP001230951"/>
    </source>
</evidence>
<reference evidence="6 8" key="1">
    <citation type="submission" date="2023-07" db="EMBL/GenBank/DDBJ databases">
        <title>Sorghum-associated microbial communities from plants grown in Nebraska, USA.</title>
        <authorList>
            <person name="Schachtman D."/>
        </authorList>
    </citation>
    <scope>NUCLEOTIDE SEQUENCE</scope>
    <source>
        <strain evidence="6">DS1006</strain>
        <strain evidence="7 8">DS1016</strain>
    </source>
</reference>
<protein>
    <submittedName>
        <fullName evidence="6">DNA-binding FadR family transcriptional regulator</fullName>
    </submittedName>
</protein>
<feature type="domain" description="HTH gntR-type" evidence="5">
    <location>
        <begin position="39"/>
        <end position="106"/>
    </location>
</feature>
<evidence type="ECO:0000313" key="7">
    <source>
        <dbReference type="EMBL" id="MDQ0181841.1"/>
    </source>
</evidence>
<dbReference type="SMART" id="SM00345">
    <property type="entry name" value="HTH_GNTR"/>
    <property type="match status" value="1"/>
</dbReference>
<evidence type="ECO:0000259" key="5">
    <source>
        <dbReference type="PROSITE" id="PS50949"/>
    </source>
</evidence>
<keyword evidence="2 6" id="KW-0238">DNA-binding</keyword>
<dbReference type="PRINTS" id="PR00035">
    <property type="entry name" value="HTHGNTR"/>
</dbReference>
<dbReference type="InterPro" id="IPR000524">
    <property type="entry name" value="Tscrpt_reg_HTH_GntR"/>
</dbReference>
<evidence type="ECO:0000313" key="6">
    <source>
        <dbReference type="EMBL" id="MDP9906038.1"/>
    </source>
</evidence>
<dbReference type="SMART" id="SM00895">
    <property type="entry name" value="FCD"/>
    <property type="match status" value="1"/>
</dbReference>
<accession>A0AAW8DE34</accession>
<dbReference type="Proteomes" id="UP001230951">
    <property type="component" value="Unassembled WGS sequence"/>
</dbReference>